<keyword evidence="2" id="KW-0808">Transferase</keyword>
<evidence type="ECO:0000256" key="2">
    <source>
        <dbReference type="ARBA" id="ARBA00022679"/>
    </source>
</evidence>
<gene>
    <name evidence="9" type="ORF">PBRASI_LOCUS282</name>
</gene>
<feature type="compositionally biased region" description="Polar residues" evidence="7">
    <location>
        <begin position="461"/>
        <end position="482"/>
    </location>
</feature>
<keyword evidence="3" id="KW-0547">Nucleotide-binding</keyword>
<organism evidence="9 10">
    <name type="scientific">Paraglomus brasilianum</name>
    <dbReference type="NCBI Taxonomy" id="144538"/>
    <lineage>
        <taxon>Eukaryota</taxon>
        <taxon>Fungi</taxon>
        <taxon>Fungi incertae sedis</taxon>
        <taxon>Mucoromycota</taxon>
        <taxon>Glomeromycotina</taxon>
        <taxon>Glomeromycetes</taxon>
        <taxon>Paraglomerales</taxon>
        <taxon>Paraglomeraceae</taxon>
        <taxon>Paraglomus</taxon>
    </lineage>
</organism>
<dbReference type="Pfam" id="PF21127">
    <property type="entry name" value="ATG1-like_MIT2"/>
    <property type="match status" value="1"/>
</dbReference>
<dbReference type="GO" id="GO:0061709">
    <property type="term" value="P:reticulophagy"/>
    <property type="evidence" value="ECO:0007669"/>
    <property type="project" value="TreeGrafter"/>
</dbReference>
<evidence type="ECO:0000256" key="3">
    <source>
        <dbReference type="ARBA" id="ARBA00022741"/>
    </source>
</evidence>
<feature type="compositionally biased region" description="Basic and acidic residues" evidence="7">
    <location>
        <begin position="378"/>
        <end position="387"/>
    </location>
</feature>
<dbReference type="InterPro" id="IPR008271">
    <property type="entry name" value="Ser/Thr_kinase_AS"/>
</dbReference>
<evidence type="ECO:0000259" key="8">
    <source>
        <dbReference type="PROSITE" id="PS50011"/>
    </source>
</evidence>
<dbReference type="OrthoDB" id="346907at2759"/>
<protein>
    <recommendedName>
        <fullName evidence="1">non-specific serine/threonine protein kinase</fullName>
        <ecNumber evidence="1">2.7.11.1</ecNumber>
    </recommendedName>
    <alternativeName>
        <fullName evidence="6">Autophagy-related protein 1</fullName>
    </alternativeName>
</protein>
<dbReference type="InterPro" id="IPR048941">
    <property type="entry name" value="ATG1-like_MIT2"/>
</dbReference>
<feature type="region of interest" description="Disordered" evidence="7">
    <location>
        <begin position="589"/>
        <end position="617"/>
    </location>
</feature>
<name>A0A9N8YTT6_9GLOM</name>
<dbReference type="CDD" id="cd14009">
    <property type="entry name" value="STKc_ATG1_ULK_like"/>
    <property type="match status" value="1"/>
</dbReference>
<dbReference type="GO" id="GO:0000045">
    <property type="term" value="P:autophagosome assembly"/>
    <property type="evidence" value="ECO:0007669"/>
    <property type="project" value="TreeGrafter"/>
</dbReference>
<dbReference type="PANTHER" id="PTHR24348:SF22">
    <property type="entry name" value="NON-SPECIFIC SERINE_THREONINE PROTEIN KINASE"/>
    <property type="match status" value="1"/>
</dbReference>
<keyword evidence="10" id="KW-1185">Reference proteome</keyword>
<sequence>MSTTTRQHEHPELKELPQGVGNYVAGPEIGRGSFATVYKGHHKKIFPLILPSHMYTVSVQATREVVAIKSVVLLKLNRKLLENLESEISILKGMRHNHIVHLVDCQKSETHIHLIMEYCSMGDLSNYIKRRRDASVSGTVSHTRSNAPIGLSEHVVRHFLKQLANALGFLRSQNLIHRDIKPQNLLLQPPSPNPDPTLIGSPDLPILKIADFGFARFLPNASLAETLCGSPLYMAPEILRYEKYDAKADLWSVGAVLYEMATGRPPFRAQNHIDLLKKIEQGEDNIKFPGDSPATYNVGNTDGASKATLKGKVPAHPGISEELKDLIRHVLKQNPVERISFEEFFMHPCVLGDIYPRQAGSSRIKQSEHRNPLPATDKSSRHVRDRSISSPALVGYQDESERREKERVPTGGKNGRIRDSGGKGLATLGGAIGRKVSKENVRQQQQSSQQPGYSRAHRHQQNPPGTYNYHSQNSPTDRLSSSPHRHLAEMQRSSYNRSPSPSLLVQQASQYIDFSKRRSYSDSISNGSNGVNGERNGNVIHGGNNIDQTDDSCLRRRDEEIAFEREYVVIDPSQIDVNAFADELAASPKTNPIGIRRNRKHSSSSSGSSAPHTQGYPIFDFQNRHAQPIPTNTTYLSTTPPFAISTSSEKLESAGSSGSGALAEALSIAGKRLFGSSNSPPKFGGKEARRKSNAIMLPDEDIDPKEEAVVKIIQDAANKAYVVYRFADSKFHQLLPPLPTASSITLAESPVTSPEVTAVLAEEALALYLRALSILQSAMNTAKDHWNGLPEYSGHKTVSHKFNMAVQWVRVRFNECLERAEYAKSKCRTDDENAAEVFPEKLLYDKALEMSRSAAVIELVGEDLTTCERTYQNAIYMLCAILDCQDDEEGMDEEDKQILNKLIISIQNRLVSLQKKLSQPAHDETLAA</sequence>
<evidence type="ECO:0000313" key="9">
    <source>
        <dbReference type="EMBL" id="CAG8455396.1"/>
    </source>
</evidence>
<feature type="compositionally biased region" description="Polar residues" evidence="7">
    <location>
        <begin position="491"/>
        <end position="502"/>
    </location>
</feature>
<keyword evidence="5" id="KW-0067">ATP-binding</keyword>
<dbReference type="Proteomes" id="UP000789739">
    <property type="component" value="Unassembled WGS sequence"/>
</dbReference>
<dbReference type="InterPro" id="IPR045269">
    <property type="entry name" value="Atg1-like"/>
</dbReference>
<feature type="compositionally biased region" description="Polar residues" evidence="7">
    <location>
        <begin position="521"/>
        <end position="531"/>
    </location>
</feature>
<evidence type="ECO:0000313" key="10">
    <source>
        <dbReference type="Proteomes" id="UP000789739"/>
    </source>
</evidence>
<dbReference type="PANTHER" id="PTHR24348">
    <property type="entry name" value="SERINE/THREONINE-PROTEIN KINASE UNC-51-RELATED"/>
    <property type="match status" value="1"/>
</dbReference>
<dbReference type="GO" id="GO:0000422">
    <property type="term" value="P:autophagy of mitochondrion"/>
    <property type="evidence" value="ECO:0007669"/>
    <property type="project" value="TreeGrafter"/>
</dbReference>
<dbReference type="InterPro" id="IPR000719">
    <property type="entry name" value="Prot_kinase_dom"/>
</dbReference>
<proteinExistence type="predicted"/>
<dbReference type="GO" id="GO:0005524">
    <property type="term" value="F:ATP binding"/>
    <property type="evidence" value="ECO:0007669"/>
    <property type="project" value="UniProtKB-KW"/>
</dbReference>
<dbReference type="GO" id="GO:0005776">
    <property type="term" value="C:autophagosome"/>
    <property type="evidence" value="ECO:0007669"/>
    <property type="project" value="TreeGrafter"/>
</dbReference>
<dbReference type="EMBL" id="CAJVPI010000013">
    <property type="protein sequence ID" value="CAG8455396.1"/>
    <property type="molecule type" value="Genomic_DNA"/>
</dbReference>
<feature type="region of interest" description="Disordered" evidence="7">
    <location>
        <begin position="361"/>
        <end position="502"/>
    </location>
</feature>
<dbReference type="GO" id="GO:0042594">
    <property type="term" value="P:response to starvation"/>
    <property type="evidence" value="ECO:0007669"/>
    <property type="project" value="TreeGrafter"/>
</dbReference>
<dbReference type="PROSITE" id="PS50011">
    <property type="entry name" value="PROTEIN_KINASE_DOM"/>
    <property type="match status" value="1"/>
</dbReference>
<reference evidence="9" key="1">
    <citation type="submission" date="2021-06" db="EMBL/GenBank/DDBJ databases">
        <authorList>
            <person name="Kallberg Y."/>
            <person name="Tangrot J."/>
            <person name="Rosling A."/>
        </authorList>
    </citation>
    <scope>NUCLEOTIDE SEQUENCE</scope>
    <source>
        <strain evidence="9">BR232B</strain>
    </source>
</reference>
<evidence type="ECO:0000256" key="6">
    <source>
        <dbReference type="ARBA" id="ARBA00030237"/>
    </source>
</evidence>
<dbReference type="EC" id="2.7.11.1" evidence="1"/>
<evidence type="ECO:0000256" key="5">
    <source>
        <dbReference type="ARBA" id="ARBA00022840"/>
    </source>
</evidence>
<feature type="domain" description="Protein kinase" evidence="8">
    <location>
        <begin position="23"/>
        <end position="350"/>
    </location>
</feature>
<evidence type="ECO:0000256" key="7">
    <source>
        <dbReference type="SAM" id="MobiDB-lite"/>
    </source>
</evidence>
<dbReference type="Pfam" id="PF12063">
    <property type="entry name" value="ATG1-like_MIT1"/>
    <property type="match status" value="1"/>
</dbReference>
<accession>A0A9N8YTT6</accession>
<dbReference type="GO" id="GO:0034045">
    <property type="term" value="C:phagophore assembly site membrane"/>
    <property type="evidence" value="ECO:0007669"/>
    <property type="project" value="TreeGrafter"/>
</dbReference>
<comment type="caution">
    <text evidence="9">The sequence shown here is derived from an EMBL/GenBank/DDBJ whole genome shotgun (WGS) entry which is preliminary data.</text>
</comment>
<dbReference type="InterPro" id="IPR022708">
    <property type="entry name" value="Atg1-like_tMIT"/>
</dbReference>
<dbReference type="SMART" id="SM00220">
    <property type="entry name" value="S_TKc"/>
    <property type="match status" value="1"/>
</dbReference>
<dbReference type="GO" id="GO:0005829">
    <property type="term" value="C:cytosol"/>
    <property type="evidence" value="ECO:0007669"/>
    <property type="project" value="TreeGrafter"/>
</dbReference>
<dbReference type="SUPFAM" id="SSF56112">
    <property type="entry name" value="Protein kinase-like (PK-like)"/>
    <property type="match status" value="1"/>
</dbReference>
<dbReference type="GO" id="GO:0004674">
    <property type="term" value="F:protein serine/threonine kinase activity"/>
    <property type="evidence" value="ECO:0007669"/>
    <property type="project" value="UniProtKB-EC"/>
</dbReference>
<dbReference type="GO" id="GO:0034727">
    <property type="term" value="P:piecemeal microautophagy of the nucleus"/>
    <property type="evidence" value="ECO:0007669"/>
    <property type="project" value="TreeGrafter"/>
</dbReference>
<dbReference type="InterPro" id="IPR011009">
    <property type="entry name" value="Kinase-like_dom_sf"/>
</dbReference>
<dbReference type="Gene3D" id="1.10.510.10">
    <property type="entry name" value="Transferase(Phosphotransferase) domain 1"/>
    <property type="match status" value="1"/>
</dbReference>
<keyword evidence="4" id="KW-0418">Kinase</keyword>
<dbReference type="GO" id="GO:0010506">
    <property type="term" value="P:regulation of autophagy"/>
    <property type="evidence" value="ECO:0007669"/>
    <property type="project" value="InterPro"/>
</dbReference>
<feature type="compositionally biased region" description="Basic and acidic residues" evidence="7">
    <location>
        <begin position="399"/>
        <end position="408"/>
    </location>
</feature>
<dbReference type="Pfam" id="PF00069">
    <property type="entry name" value="Pkinase"/>
    <property type="match status" value="1"/>
</dbReference>
<dbReference type="PROSITE" id="PS00108">
    <property type="entry name" value="PROTEIN_KINASE_ST"/>
    <property type="match status" value="1"/>
</dbReference>
<dbReference type="AlphaFoldDB" id="A0A9N8YTT6"/>
<feature type="region of interest" description="Disordered" evidence="7">
    <location>
        <begin position="520"/>
        <end position="544"/>
    </location>
</feature>
<dbReference type="Gene3D" id="3.30.200.20">
    <property type="entry name" value="Phosphorylase Kinase, domain 1"/>
    <property type="match status" value="1"/>
</dbReference>
<evidence type="ECO:0000256" key="4">
    <source>
        <dbReference type="ARBA" id="ARBA00022777"/>
    </source>
</evidence>
<evidence type="ECO:0000256" key="1">
    <source>
        <dbReference type="ARBA" id="ARBA00012513"/>
    </source>
</evidence>